<gene>
    <name evidence="7" type="ORF">K1X15_12340</name>
</gene>
<accession>A0ABX8W9P5</accession>
<dbReference type="InterPro" id="IPR005119">
    <property type="entry name" value="LysR_subst-bd"/>
</dbReference>
<dbReference type="Gene3D" id="1.10.10.10">
    <property type="entry name" value="Winged helix-like DNA-binding domain superfamily/Winged helix DNA-binding domain"/>
    <property type="match status" value="1"/>
</dbReference>
<organism evidence="7 8">
    <name type="scientific">Devosia salina</name>
    <dbReference type="NCBI Taxonomy" id="2860336"/>
    <lineage>
        <taxon>Bacteria</taxon>
        <taxon>Pseudomonadati</taxon>
        <taxon>Pseudomonadota</taxon>
        <taxon>Alphaproteobacteria</taxon>
        <taxon>Hyphomicrobiales</taxon>
        <taxon>Devosiaceae</taxon>
        <taxon>Devosia</taxon>
    </lineage>
</organism>
<proteinExistence type="inferred from homology"/>
<dbReference type="InterPro" id="IPR000847">
    <property type="entry name" value="LysR_HTH_N"/>
</dbReference>
<keyword evidence="2" id="KW-0805">Transcription regulation</keyword>
<reference evidence="7 8" key="1">
    <citation type="submission" date="2021-08" db="EMBL/GenBank/DDBJ databases">
        <title>Devosia salina sp. nov., isolated from the South China Sea sediment.</title>
        <authorList>
            <person name="Zhou Z."/>
        </authorList>
    </citation>
    <scope>NUCLEOTIDE SEQUENCE [LARGE SCALE GENOMIC DNA]</scope>
    <source>
        <strain evidence="7 8">SCS-3</strain>
    </source>
</reference>
<evidence type="ECO:0000256" key="4">
    <source>
        <dbReference type="ARBA" id="ARBA00023159"/>
    </source>
</evidence>
<keyword evidence="5" id="KW-0804">Transcription</keyword>
<dbReference type="SUPFAM" id="SSF53850">
    <property type="entry name" value="Periplasmic binding protein-like II"/>
    <property type="match status" value="1"/>
</dbReference>
<dbReference type="RefSeq" id="WP_220303918.1">
    <property type="nucleotide sequence ID" value="NZ_CP080590.1"/>
</dbReference>
<dbReference type="EMBL" id="CP080590">
    <property type="protein sequence ID" value="QYO75432.1"/>
    <property type="molecule type" value="Genomic_DNA"/>
</dbReference>
<dbReference type="CDD" id="cd08411">
    <property type="entry name" value="PBP2_OxyR"/>
    <property type="match status" value="1"/>
</dbReference>
<evidence type="ECO:0000313" key="7">
    <source>
        <dbReference type="EMBL" id="QYO75432.1"/>
    </source>
</evidence>
<dbReference type="PANTHER" id="PTHR30346:SF26">
    <property type="entry name" value="HYDROGEN PEROXIDE-INDUCIBLE GENES ACTIVATOR"/>
    <property type="match status" value="1"/>
</dbReference>
<evidence type="ECO:0000256" key="5">
    <source>
        <dbReference type="ARBA" id="ARBA00023163"/>
    </source>
</evidence>
<dbReference type="SUPFAM" id="SSF46785">
    <property type="entry name" value="Winged helix' DNA-binding domain"/>
    <property type="match status" value="1"/>
</dbReference>
<protein>
    <submittedName>
        <fullName evidence="7">Hydrogen peroxide-inducible genes activator</fullName>
    </submittedName>
</protein>
<sequence>MTISLKQMRYALAVARTGHFGRAAEACAVSQPALSQQILALEGLCGTTLFDRLKTGIRLTPFGREFIARASKAVEAADALDDFALARSGRLDRPLRFGLIPTVAPYLLPRIYPALTKNLSEVKFSISESRTEALLDALDDGQLDIALIATEPPATGPRLRCRTLFEDPFVLATPRGEAANQPVNLAELPADRILLLDEGHCFRDQAISACRLDGDRVAHAFAATSLATIVEFVANGQGVTLLPRISLRKEASDPRIAIHPLDDPAAGRELRLVWREATPYEAIFERIVEVIRRDAGDPLVSHAV</sequence>
<comment type="similarity">
    <text evidence="1">Belongs to the LysR transcriptional regulatory family.</text>
</comment>
<evidence type="ECO:0000256" key="1">
    <source>
        <dbReference type="ARBA" id="ARBA00009437"/>
    </source>
</evidence>
<keyword evidence="3" id="KW-0238">DNA-binding</keyword>
<dbReference type="Pfam" id="PF03466">
    <property type="entry name" value="LysR_substrate"/>
    <property type="match status" value="1"/>
</dbReference>
<dbReference type="PRINTS" id="PR00039">
    <property type="entry name" value="HTHLYSR"/>
</dbReference>
<keyword evidence="8" id="KW-1185">Reference proteome</keyword>
<name>A0ABX8W9P5_9HYPH</name>
<evidence type="ECO:0000256" key="3">
    <source>
        <dbReference type="ARBA" id="ARBA00023125"/>
    </source>
</evidence>
<dbReference type="Gene3D" id="3.40.190.10">
    <property type="entry name" value="Periplasmic binding protein-like II"/>
    <property type="match status" value="2"/>
</dbReference>
<dbReference type="PROSITE" id="PS50931">
    <property type="entry name" value="HTH_LYSR"/>
    <property type="match status" value="1"/>
</dbReference>
<evidence type="ECO:0000313" key="8">
    <source>
        <dbReference type="Proteomes" id="UP000825799"/>
    </source>
</evidence>
<dbReference type="Proteomes" id="UP000825799">
    <property type="component" value="Chromosome"/>
</dbReference>
<feature type="domain" description="HTH lysR-type" evidence="6">
    <location>
        <begin position="3"/>
        <end position="60"/>
    </location>
</feature>
<dbReference type="Pfam" id="PF00126">
    <property type="entry name" value="HTH_1"/>
    <property type="match status" value="1"/>
</dbReference>
<keyword evidence="4" id="KW-0010">Activator</keyword>
<dbReference type="InterPro" id="IPR036388">
    <property type="entry name" value="WH-like_DNA-bd_sf"/>
</dbReference>
<dbReference type="InterPro" id="IPR036390">
    <property type="entry name" value="WH_DNA-bd_sf"/>
</dbReference>
<dbReference type="PANTHER" id="PTHR30346">
    <property type="entry name" value="TRANSCRIPTIONAL DUAL REGULATOR HCAR-RELATED"/>
    <property type="match status" value="1"/>
</dbReference>
<evidence type="ECO:0000259" key="6">
    <source>
        <dbReference type="PROSITE" id="PS50931"/>
    </source>
</evidence>
<evidence type="ECO:0000256" key="2">
    <source>
        <dbReference type="ARBA" id="ARBA00023015"/>
    </source>
</evidence>